<dbReference type="InterPro" id="IPR000477">
    <property type="entry name" value="RT_dom"/>
</dbReference>
<dbReference type="InterPro" id="IPR043502">
    <property type="entry name" value="DNA/RNA_pol_sf"/>
</dbReference>
<dbReference type="Gene3D" id="3.30.420.10">
    <property type="entry name" value="Ribonuclease H-like superfamily/Ribonuclease H"/>
    <property type="match status" value="1"/>
</dbReference>
<dbReference type="Gene3D" id="3.30.70.270">
    <property type="match status" value="2"/>
</dbReference>
<evidence type="ECO:0000256" key="3">
    <source>
        <dbReference type="ARBA" id="ARBA00022695"/>
    </source>
</evidence>
<evidence type="ECO:0000256" key="7">
    <source>
        <dbReference type="ARBA" id="ARBA00022918"/>
    </source>
</evidence>
<dbReference type="FunFam" id="1.10.340.70:FF:000001">
    <property type="entry name" value="Retrovirus-related Pol polyprotein from transposon gypsy-like Protein"/>
    <property type="match status" value="1"/>
</dbReference>
<feature type="domain" description="Integrase catalytic" evidence="9">
    <location>
        <begin position="904"/>
        <end position="983"/>
    </location>
</feature>
<evidence type="ECO:0000259" key="8">
    <source>
        <dbReference type="PROSITE" id="PS50878"/>
    </source>
</evidence>
<dbReference type="InterPro" id="IPR001969">
    <property type="entry name" value="Aspartic_peptidase_AS"/>
</dbReference>
<dbReference type="GO" id="GO:0003676">
    <property type="term" value="F:nucleic acid binding"/>
    <property type="evidence" value="ECO:0007669"/>
    <property type="project" value="InterPro"/>
</dbReference>
<feature type="domain" description="Reverse transcriptase" evidence="8">
    <location>
        <begin position="350"/>
        <end position="529"/>
    </location>
</feature>
<dbReference type="WBParaSite" id="HCON_00141980-00001">
    <property type="protein sequence ID" value="HCON_00141980-00001"/>
    <property type="gene ID" value="HCON_00141980"/>
</dbReference>
<dbReference type="InterPro" id="IPR021109">
    <property type="entry name" value="Peptidase_aspartic_dom_sf"/>
</dbReference>
<dbReference type="Pfam" id="PF00078">
    <property type="entry name" value="RVT_1"/>
    <property type="match status" value="1"/>
</dbReference>
<dbReference type="PANTHER" id="PTHR37984:SF5">
    <property type="entry name" value="PROTEIN NYNRIN-LIKE"/>
    <property type="match status" value="1"/>
</dbReference>
<dbReference type="CDD" id="cd00303">
    <property type="entry name" value="retropepsin_like"/>
    <property type="match status" value="1"/>
</dbReference>
<dbReference type="GO" id="GO:0015074">
    <property type="term" value="P:DNA integration"/>
    <property type="evidence" value="ECO:0007669"/>
    <property type="project" value="InterPro"/>
</dbReference>
<dbReference type="EC" id="2.7.7.49" evidence="1"/>
<dbReference type="InterPro" id="IPR012337">
    <property type="entry name" value="RNaseH-like_sf"/>
</dbReference>
<sequence>MRGSVEITSHSELVGEQTTTEVNVLGMTRKALLDTGSQISIIPLHMLQEAKDAGFDLDSDVEEIPLNQHKPVYDASGNRMSFEGAVRLTLQTFDGQKHRIALFVMSGGDNTMVLGTNVLQQLGYGLIRETPRQSAVQAQDAKMSDFTPLRKLLRKSQQCNQTEEAPTTHSVNVVRRVYIKSGETKSVPVWCENFTQGGIFWATDHLFPDMVWDKETQELNLPVTNTFAGAKIFRVGEEVGTFEPTEVVEVKPVTYHGDMLECTAEVPSDREERLLRFLRDNRTTGEHNEAIGSLVKRYAQVFAVSEQELTQTTLVEHNIDTGDAPPIRQKARPVPLAVRVQLRRILHDLHERKIIEPSKSSWASPIVLVHKKDGTLRLCVDYRKVNQVTKIDSYPLPTIDTILQSLKGKRYFSTLDLSSGYWQISLSEDAKEKSAFTTTEGLYQFRVLPFGLASSPAVFQRLMHVVLAPLLGDDVFCYLDDIMVATKTVEQHFQVLEQVFQVLSKARLKLNPKKCVLLEMKVEFLGHIIDHDGLHMDPAKVEAIRKYPLPQSRAELRTFLGMCSYYRKFVLGFSKVAAPLHEMTSEKTLFQWNPARKSCFDQLKSIIVHAPVLAQPDIEEARSGRRPFKIHTDASIQGLGAVLSQEGEDGFLHPVFFASKGLSRCERNYHVTDLEALAVVFALRKFHMFVYGLPVKVYTDHQPLTALFKRTNVSARVLRWALELQKYNLEIIYLKGAANRVADALSRGAIPSDEEEKGCIPNELIVAAALEEPEWTTELRQDPTYAEIIASLESGNLDRDVAIPKLSQKLKVADFVMDRGYLALLDQCSVRRVVPASRRKAVFEEAHSGLLAGHFGPKKMIRQLSKELFWETMKRDITQWSQECQKCLCHNHRHPMTPGLKPIVTSKPYELVGVDILEIGLTSSGNRYILSVIDHFSKFGGAYAIPSKTASEVARVFFERWVAEGGRQPKLFYQIREGSLTID</sequence>
<dbReference type="InterPro" id="IPR041588">
    <property type="entry name" value="Integrase_H2C2"/>
</dbReference>
<dbReference type="GO" id="GO:0004190">
    <property type="term" value="F:aspartic-type endopeptidase activity"/>
    <property type="evidence" value="ECO:0007669"/>
    <property type="project" value="InterPro"/>
</dbReference>
<dbReference type="Proteomes" id="UP000025227">
    <property type="component" value="Unplaced"/>
</dbReference>
<evidence type="ECO:0000313" key="10">
    <source>
        <dbReference type="Proteomes" id="UP000025227"/>
    </source>
</evidence>
<dbReference type="GO" id="GO:0006508">
    <property type="term" value="P:proteolysis"/>
    <property type="evidence" value="ECO:0007669"/>
    <property type="project" value="InterPro"/>
</dbReference>
<proteinExistence type="predicted"/>
<dbReference type="SUPFAM" id="SSF56672">
    <property type="entry name" value="DNA/RNA polymerases"/>
    <property type="match status" value="1"/>
</dbReference>
<evidence type="ECO:0000256" key="1">
    <source>
        <dbReference type="ARBA" id="ARBA00012493"/>
    </source>
</evidence>
<dbReference type="FunFam" id="3.10.20.370:FF:000001">
    <property type="entry name" value="Retrovirus-related Pol polyprotein from transposon 17.6-like protein"/>
    <property type="match status" value="1"/>
</dbReference>
<dbReference type="InterPro" id="IPR050951">
    <property type="entry name" value="Retrovirus_Pol_polyprotein"/>
</dbReference>
<keyword evidence="2" id="KW-0808">Transferase</keyword>
<dbReference type="CDD" id="cd01647">
    <property type="entry name" value="RT_LTR"/>
    <property type="match status" value="1"/>
</dbReference>
<evidence type="ECO:0000256" key="2">
    <source>
        <dbReference type="ARBA" id="ARBA00022679"/>
    </source>
</evidence>
<dbReference type="InterPro" id="IPR043128">
    <property type="entry name" value="Rev_trsase/Diguanyl_cyclase"/>
</dbReference>
<evidence type="ECO:0000256" key="4">
    <source>
        <dbReference type="ARBA" id="ARBA00022722"/>
    </source>
</evidence>
<dbReference type="Gene3D" id="3.10.20.370">
    <property type="match status" value="1"/>
</dbReference>
<dbReference type="Gene3D" id="3.10.10.10">
    <property type="entry name" value="HIV Type 1 Reverse Transcriptase, subunit A, domain 1"/>
    <property type="match status" value="1"/>
</dbReference>
<name>A0A7I4YW59_HAECO</name>
<dbReference type="PANTHER" id="PTHR37984">
    <property type="entry name" value="PROTEIN CBG26694"/>
    <property type="match status" value="1"/>
</dbReference>
<organism evidence="10 11">
    <name type="scientific">Haemonchus contortus</name>
    <name type="common">Barber pole worm</name>
    <dbReference type="NCBI Taxonomy" id="6289"/>
    <lineage>
        <taxon>Eukaryota</taxon>
        <taxon>Metazoa</taxon>
        <taxon>Ecdysozoa</taxon>
        <taxon>Nematoda</taxon>
        <taxon>Chromadorea</taxon>
        <taxon>Rhabditida</taxon>
        <taxon>Rhabditina</taxon>
        <taxon>Rhabditomorpha</taxon>
        <taxon>Strongyloidea</taxon>
        <taxon>Trichostrongylidae</taxon>
        <taxon>Haemonchus</taxon>
    </lineage>
</organism>
<dbReference type="SUPFAM" id="SSF50630">
    <property type="entry name" value="Acid proteases"/>
    <property type="match status" value="1"/>
</dbReference>
<keyword evidence="7" id="KW-0695">RNA-directed DNA polymerase</keyword>
<dbReference type="OMA" id="FAIEERM"/>
<evidence type="ECO:0000259" key="9">
    <source>
        <dbReference type="PROSITE" id="PS50994"/>
    </source>
</evidence>
<keyword evidence="6" id="KW-0378">Hydrolase</keyword>
<dbReference type="PROSITE" id="PS00141">
    <property type="entry name" value="ASP_PROTEASE"/>
    <property type="match status" value="1"/>
</dbReference>
<dbReference type="Gene3D" id="2.40.70.10">
    <property type="entry name" value="Acid Proteases"/>
    <property type="match status" value="1"/>
</dbReference>
<dbReference type="AlphaFoldDB" id="A0A7I4YW59"/>
<keyword evidence="4" id="KW-0540">Nuclease</keyword>
<dbReference type="GO" id="GO:0003964">
    <property type="term" value="F:RNA-directed DNA polymerase activity"/>
    <property type="evidence" value="ECO:0007669"/>
    <property type="project" value="UniProtKB-KW"/>
</dbReference>
<dbReference type="PROSITE" id="PS50994">
    <property type="entry name" value="INTEGRASE"/>
    <property type="match status" value="1"/>
</dbReference>
<dbReference type="GO" id="GO:0004519">
    <property type="term" value="F:endonuclease activity"/>
    <property type="evidence" value="ECO:0007669"/>
    <property type="project" value="UniProtKB-KW"/>
</dbReference>
<dbReference type="GO" id="GO:0042575">
    <property type="term" value="C:DNA polymerase complex"/>
    <property type="evidence" value="ECO:0007669"/>
    <property type="project" value="UniProtKB-ARBA"/>
</dbReference>
<dbReference type="SUPFAM" id="SSF53098">
    <property type="entry name" value="Ribonuclease H-like"/>
    <property type="match status" value="1"/>
</dbReference>
<accession>A0A7I4YW59</accession>
<dbReference type="CDD" id="cd09274">
    <property type="entry name" value="RNase_HI_RT_Ty3"/>
    <property type="match status" value="1"/>
</dbReference>
<dbReference type="InterPro" id="IPR001584">
    <property type="entry name" value="Integrase_cat-core"/>
</dbReference>
<evidence type="ECO:0000313" key="11">
    <source>
        <dbReference type="WBParaSite" id="HCON_00141980-00001"/>
    </source>
</evidence>
<evidence type="ECO:0000256" key="6">
    <source>
        <dbReference type="ARBA" id="ARBA00022801"/>
    </source>
</evidence>
<protein>
    <recommendedName>
        <fullName evidence="1">RNA-directed DNA polymerase</fullName>
        <ecNumber evidence="1">2.7.7.49</ecNumber>
    </recommendedName>
</protein>
<dbReference type="FunFam" id="3.30.70.270:FF:000020">
    <property type="entry name" value="Transposon Tf2-6 polyprotein-like Protein"/>
    <property type="match status" value="1"/>
</dbReference>
<dbReference type="Pfam" id="PF17917">
    <property type="entry name" value="RT_RNaseH"/>
    <property type="match status" value="1"/>
</dbReference>
<dbReference type="Gene3D" id="1.10.340.70">
    <property type="match status" value="1"/>
</dbReference>
<dbReference type="InterPro" id="IPR041373">
    <property type="entry name" value="RT_RNaseH"/>
</dbReference>
<evidence type="ECO:0000256" key="5">
    <source>
        <dbReference type="ARBA" id="ARBA00022759"/>
    </source>
</evidence>
<keyword evidence="10" id="KW-1185">Reference proteome</keyword>
<keyword evidence="5" id="KW-0255">Endonuclease</keyword>
<dbReference type="Pfam" id="PF17921">
    <property type="entry name" value="Integrase_H2C2"/>
    <property type="match status" value="1"/>
</dbReference>
<reference evidence="11" key="1">
    <citation type="submission" date="2020-12" db="UniProtKB">
        <authorList>
            <consortium name="WormBaseParasite"/>
        </authorList>
    </citation>
    <scope>IDENTIFICATION</scope>
    <source>
        <strain evidence="11">MHco3</strain>
    </source>
</reference>
<dbReference type="PROSITE" id="PS50878">
    <property type="entry name" value="RT_POL"/>
    <property type="match status" value="1"/>
</dbReference>
<keyword evidence="3" id="KW-0548">Nucleotidyltransferase</keyword>
<dbReference type="OrthoDB" id="5920491at2759"/>
<dbReference type="InterPro" id="IPR036397">
    <property type="entry name" value="RNaseH_sf"/>
</dbReference>